<reference evidence="2 3" key="1">
    <citation type="submission" date="2018-10" db="EMBL/GenBank/DDBJ databases">
        <title>A high-quality apple genome assembly.</title>
        <authorList>
            <person name="Hu J."/>
        </authorList>
    </citation>
    <scope>NUCLEOTIDE SEQUENCE [LARGE SCALE GENOMIC DNA]</scope>
    <source>
        <strain evidence="3">cv. HFTH1</strain>
        <tissue evidence="2">Young leaf</tissue>
    </source>
</reference>
<keyword evidence="1" id="KW-0812">Transmembrane</keyword>
<keyword evidence="1" id="KW-1133">Transmembrane helix</keyword>
<keyword evidence="1" id="KW-0472">Membrane</keyword>
<gene>
    <name evidence="2" type="ORF">DVH24_014814</name>
</gene>
<proteinExistence type="predicted"/>
<accession>A0A498K6C7</accession>
<name>A0A498K6C7_MALDO</name>
<evidence type="ECO:0000256" key="1">
    <source>
        <dbReference type="SAM" id="Phobius"/>
    </source>
</evidence>
<feature type="transmembrane region" description="Helical" evidence="1">
    <location>
        <begin position="113"/>
        <end position="131"/>
    </location>
</feature>
<dbReference type="STRING" id="3750.A0A498K6C7"/>
<dbReference type="AlphaFoldDB" id="A0A498K6C7"/>
<keyword evidence="3" id="KW-1185">Reference proteome</keyword>
<sequence>MDRFEARQMIVSDLDLTMHISDVDSCKEEVDERLQEAAIGPACRGDAVIWKNAYISYFWNSLSHCFLSSFLELPVPKPPTKWKLLPKQKENDRIWDWTYQVVIRKVIAAHEFLASYFLLLIGVFYSTVYFFKELPQFVVKAGSILSNIYGVDWENKVEVLIFQR</sequence>
<protein>
    <submittedName>
        <fullName evidence="2">Uncharacterized protein</fullName>
    </submittedName>
</protein>
<dbReference type="EMBL" id="RDQH01000330">
    <property type="protein sequence ID" value="RXI01465.1"/>
    <property type="molecule type" value="Genomic_DNA"/>
</dbReference>
<evidence type="ECO:0000313" key="2">
    <source>
        <dbReference type="EMBL" id="RXI01465.1"/>
    </source>
</evidence>
<dbReference type="Proteomes" id="UP000290289">
    <property type="component" value="Chromosome 4"/>
</dbReference>
<evidence type="ECO:0000313" key="3">
    <source>
        <dbReference type="Proteomes" id="UP000290289"/>
    </source>
</evidence>
<comment type="caution">
    <text evidence="2">The sequence shown here is derived from an EMBL/GenBank/DDBJ whole genome shotgun (WGS) entry which is preliminary data.</text>
</comment>
<organism evidence="2 3">
    <name type="scientific">Malus domestica</name>
    <name type="common">Apple</name>
    <name type="synonym">Pyrus malus</name>
    <dbReference type="NCBI Taxonomy" id="3750"/>
    <lineage>
        <taxon>Eukaryota</taxon>
        <taxon>Viridiplantae</taxon>
        <taxon>Streptophyta</taxon>
        <taxon>Embryophyta</taxon>
        <taxon>Tracheophyta</taxon>
        <taxon>Spermatophyta</taxon>
        <taxon>Magnoliopsida</taxon>
        <taxon>eudicotyledons</taxon>
        <taxon>Gunneridae</taxon>
        <taxon>Pentapetalae</taxon>
        <taxon>rosids</taxon>
        <taxon>fabids</taxon>
        <taxon>Rosales</taxon>
        <taxon>Rosaceae</taxon>
        <taxon>Amygdaloideae</taxon>
        <taxon>Maleae</taxon>
        <taxon>Malus</taxon>
    </lineage>
</organism>